<keyword evidence="2" id="KW-0808">Transferase</keyword>
<gene>
    <name evidence="5" type="ORF">DM01DRAFT_1297404</name>
</gene>
<dbReference type="PANTHER" id="PTHR31544:SF2">
    <property type="entry name" value="AIG2-LIKE PROTEIN D"/>
    <property type="match status" value="1"/>
</dbReference>
<dbReference type="InterPro" id="IPR036568">
    <property type="entry name" value="GGCT-like_sf"/>
</dbReference>
<dbReference type="GO" id="GO:0016740">
    <property type="term" value="F:transferase activity"/>
    <property type="evidence" value="ECO:0007669"/>
    <property type="project" value="UniProtKB-KW"/>
</dbReference>
<dbReference type="Pfam" id="PF06094">
    <property type="entry name" value="GGACT"/>
    <property type="match status" value="1"/>
</dbReference>
<organism evidence="5 6">
    <name type="scientific">Hesseltinella vesiculosa</name>
    <dbReference type="NCBI Taxonomy" id="101127"/>
    <lineage>
        <taxon>Eukaryota</taxon>
        <taxon>Fungi</taxon>
        <taxon>Fungi incertae sedis</taxon>
        <taxon>Mucoromycota</taxon>
        <taxon>Mucoromycotina</taxon>
        <taxon>Mucoromycetes</taxon>
        <taxon>Mucorales</taxon>
        <taxon>Cunninghamellaceae</taxon>
        <taxon>Hesseltinella</taxon>
    </lineage>
</organism>
<comment type="caution">
    <text evidence="5">The sequence shown here is derived from an EMBL/GenBank/DDBJ whole genome shotgun (WGS) entry which is preliminary data.</text>
</comment>
<keyword evidence="6" id="KW-1185">Reference proteome</keyword>
<evidence type="ECO:0000313" key="5">
    <source>
        <dbReference type="EMBL" id="ORX62678.1"/>
    </source>
</evidence>
<dbReference type="Proteomes" id="UP000242146">
    <property type="component" value="Unassembled WGS sequence"/>
</dbReference>
<dbReference type="InterPro" id="IPR013024">
    <property type="entry name" value="GGCT-like"/>
</dbReference>
<comment type="similarity">
    <text evidence="1">Belongs to the gamma-glutamylcyclotransferase family.</text>
</comment>
<name>A0A1X2GX67_9FUNG</name>
<reference evidence="5 6" key="1">
    <citation type="submission" date="2016-07" db="EMBL/GenBank/DDBJ databases">
        <title>Pervasive Adenine N6-methylation of Active Genes in Fungi.</title>
        <authorList>
            <consortium name="DOE Joint Genome Institute"/>
            <person name="Mondo S.J."/>
            <person name="Dannebaum R.O."/>
            <person name="Kuo R.C."/>
            <person name="Labutti K."/>
            <person name="Haridas S."/>
            <person name="Kuo A."/>
            <person name="Salamov A."/>
            <person name="Ahrendt S.R."/>
            <person name="Lipzen A."/>
            <person name="Sullivan W."/>
            <person name="Andreopoulos W.B."/>
            <person name="Clum A."/>
            <person name="Lindquist E."/>
            <person name="Daum C."/>
            <person name="Ramamoorthy G.K."/>
            <person name="Gryganskyi A."/>
            <person name="Culley D."/>
            <person name="Magnuson J.K."/>
            <person name="James T.Y."/>
            <person name="O'Malley M.A."/>
            <person name="Stajich J.E."/>
            <person name="Spatafora J.W."/>
            <person name="Visel A."/>
            <person name="Grigoriev I.V."/>
        </authorList>
    </citation>
    <scope>NUCLEOTIDE SEQUENCE [LARGE SCALE GENOMIC DNA]</scope>
    <source>
        <strain evidence="5 6">NRRL 3301</strain>
    </source>
</reference>
<proteinExistence type="inferred from homology"/>
<dbReference type="EMBL" id="MCGT01000001">
    <property type="protein sequence ID" value="ORX62678.1"/>
    <property type="molecule type" value="Genomic_DNA"/>
</dbReference>
<evidence type="ECO:0000259" key="4">
    <source>
        <dbReference type="Pfam" id="PF06094"/>
    </source>
</evidence>
<dbReference type="CDD" id="cd06661">
    <property type="entry name" value="GGCT_like"/>
    <property type="match status" value="1"/>
</dbReference>
<protein>
    <recommendedName>
        <fullName evidence="3">Putative gamma-glutamylcyclotransferase</fullName>
    </recommendedName>
</protein>
<evidence type="ECO:0000256" key="3">
    <source>
        <dbReference type="ARBA" id="ARBA00030602"/>
    </source>
</evidence>
<feature type="domain" description="Gamma-glutamylcyclotransferase AIG2-like" evidence="4">
    <location>
        <begin position="6"/>
        <end position="133"/>
    </location>
</feature>
<dbReference type="AlphaFoldDB" id="A0A1X2GX67"/>
<evidence type="ECO:0000313" key="6">
    <source>
        <dbReference type="Proteomes" id="UP000242146"/>
    </source>
</evidence>
<dbReference type="OrthoDB" id="1044435at2759"/>
<dbReference type="InterPro" id="IPR045038">
    <property type="entry name" value="AIG2-like"/>
</dbReference>
<accession>A0A1X2GX67</accession>
<dbReference type="SUPFAM" id="SSF110857">
    <property type="entry name" value="Gamma-glutamyl cyclotransferase-like"/>
    <property type="match status" value="1"/>
</dbReference>
<evidence type="ECO:0000256" key="1">
    <source>
        <dbReference type="ARBA" id="ARBA00008861"/>
    </source>
</evidence>
<dbReference type="Gene3D" id="3.10.490.10">
    <property type="entry name" value="Gamma-glutamyl cyclotransferase-like"/>
    <property type="match status" value="1"/>
</dbReference>
<dbReference type="InterPro" id="IPR009288">
    <property type="entry name" value="AIG2-like_dom"/>
</dbReference>
<dbReference type="PANTHER" id="PTHR31544">
    <property type="entry name" value="AIG2-LIKE PROTEIN D"/>
    <property type="match status" value="1"/>
</dbReference>
<sequence length="143" mass="16057">MTRSAFFYGTLMSHAIIGDVLCGKQAPVALKTQKLASLDLQPATLRRAKRYAVKHATYPGVVATEDEEDQVQGILCCGLTSSDILALDDYEGDEYDRRPVEVWASHKAVPCQAYFWIAGPEQLHAHDWDYEDWVATHLPTYQV</sequence>
<evidence type="ECO:0000256" key="2">
    <source>
        <dbReference type="ARBA" id="ARBA00022679"/>
    </source>
</evidence>